<evidence type="ECO:0000256" key="3">
    <source>
        <dbReference type="ARBA" id="ARBA00022801"/>
    </source>
</evidence>
<dbReference type="GO" id="GO:0016787">
    <property type="term" value="F:hydrolase activity"/>
    <property type="evidence" value="ECO:0007669"/>
    <property type="project" value="UniProtKB-KW"/>
</dbReference>
<gene>
    <name evidence="6" type="ORF">SAMN05216498_1604</name>
</gene>
<organism evidence="6 7">
    <name type="scientific">Tenuibacillus multivorans</name>
    <dbReference type="NCBI Taxonomy" id="237069"/>
    <lineage>
        <taxon>Bacteria</taxon>
        <taxon>Bacillati</taxon>
        <taxon>Bacillota</taxon>
        <taxon>Bacilli</taxon>
        <taxon>Bacillales</taxon>
        <taxon>Bacillaceae</taxon>
        <taxon>Tenuibacillus</taxon>
    </lineage>
</organism>
<dbReference type="AlphaFoldDB" id="A0A1G9Z9M5"/>
<dbReference type="SMART" id="SM00849">
    <property type="entry name" value="Lactamase_B"/>
    <property type="match status" value="1"/>
</dbReference>
<reference evidence="6 7" key="1">
    <citation type="submission" date="2016-10" db="EMBL/GenBank/DDBJ databases">
        <authorList>
            <person name="de Groot N.N."/>
        </authorList>
    </citation>
    <scope>NUCLEOTIDE SEQUENCE [LARGE SCALE GENOMIC DNA]</scope>
    <source>
        <strain evidence="6 7">CGMCC 1.3442</strain>
    </source>
</reference>
<keyword evidence="4" id="KW-0862">Zinc</keyword>
<dbReference type="Pfam" id="PF00753">
    <property type="entry name" value="Lactamase_B"/>
    <property type="match status" value="1"/>
</dbReference>
<comment type="cofactor">
    <cofactor evidence="1">
        <name>Zn(2+)</name>
        <dbReference type="ChEBI" id="CHEBI:29105"/>
    </cofactor>
</comment>
<accession>A0A1G9Z9M5</accession>
<dbReference type="CDD" id="cd06262">
    <property type="entry name" value="metallo-hydrolase-like_MBL-fold"/>
    <property type="match status" value="1"/>
</dbReference>
<name>A0A1G9Z9M5_9BACI</name>
<dbReference type="PANTHER" id="PTHR46233:SF3">
    <property type="entry name" value="HYDROXYACYLGLUTATHIONE HYDROLASE GLOC"/>
    <property type="match status" value="1"/>
</dbReference>
<dbReference type="STRING" id="237069.SAMN05216498_1604"/>
<dbReference type="SUPFAM" id="SSF56281">
    <property type="entry name" value="Metallo-hydrolase/oxidoreductase"/>
    <property type="match status" value="1"/>
</dbReference>
<proteinExistence type="predicted"/>
<dbReference type="InterPro" id="IPR001279">
    <property type="entry name" value="Metallo-B-lactamas"/>
</dbReference>
<keyword evidence="2" id="KW-0479">Metal-binding</keyword>
<evidence type="ECO:0000313" key="7">
    <source>
        <dbReference type="Proteomes" id="UP000199334"/>
    </source>
</evidence>
<evidence type="ECO:0000256" key="4">
    <source>
        <dbReference type="ARBA" id="ARBA00022833"/>
    </source>
</evidence>
<evidence type="ECO:0000313" key="6">
    <source>
        <dbReference type="EMBL" id="SDN18132.1"/>
    </source>
</evidence>
<dbReference type="Proteomes" id="UP000199334">
    <property type="component" value="Unassembled WGS sequence"/>
</dbReference>
<dbReference type="PANTHER" id="PTHR46233">
    <property type="entry name" value="HYDROXYACYLGLUTATHIONE HYDROLASE GLOC"/>
    <property type="match status" value="1"/>
</dbReference>
<feature type="domain" description="Metallo-beta-lactamase" evidence="5">
    <location>
        <begin position="12"/>
        <end position="190"/>
    </location>
</feature>
<dbReference type="EMBL" id="FNIG01000003">
    <property type="protein sequence ID" value="SDN18132.1"/>
    <property type="molecule type" value="Genomic_DNA"/>
</dbReference>
<keyword evidence="7" id="KW-1185">Reference proteome</keyword>
<evidence type="ECO:0000256" key="1">
    <source>
        <dbReference type="ARBA" id="ARBA00001947"/>
    </source>
</evidence>
<dbReference type="InterPro" id="IPR051453">
    <property type="entry name" value="MBL_Glyoxalase_II"/>
</dbReference>
<evidence type="ECO:0000259" key="5">
    <source>
        <dbReference type="SMART" id="SM00849"/>
    </source>
</evidence>
<dbReference type="RefSeq" id="WP_093856086.1">
    <property type="nucleotide sequence ID" value="NZ_BJVZ01000011.1"/>
</dbReference>
<dbReference type="InterPro" id="IPR036866">
    <property type="entry name" value="RibonucZ/Hydroxyglut_hydro"/>
</dbReference>
<dbReference type="OrthoDB" id="9802248at2"/>
<dbReference type="GO" id="GO:0046872">
    <property type="term" value="F:metal ion binding"/>
    <property type="evidence" value="ECO:0007669"/>
    <property type="project" value="UniProtKB-KW"/>
</dbReference>
<sequence>MNIHSLNLGMLGTNCYILSAQSKALIIDPGGDEEVVQQYLEETQIQPVAIALTHAHFDHIGAVDGLRHHYDIPVYMHETEQDWLTDSSLNGSELFGVGEIASSKPPEYTLEEGKHDISGFECDILYTPGHSPGSISFWFSQDKMLIAGDTLFQRGIGRTDLPFGNHEELLESIENNILSLPDETIVYPGHGPKTTVKEEKHLNPFL</sequence>
<protein>
    <submittedName>
        <fullName evidence="6">Glyoxylase, beta-lactamase superfamily II</fullName>
    </submittedName>
</protein>
<keyword evidence="3" id="KW-0378">Hydrolase</keyword>
<dbReference type="Gene3D" id="3.60.15.10">
    <property type="entry name" value="Ribonuclease Z/Hydroxyacylglutathione hydrolase-like"/>
    <property type="match status" value="1"/>
</dbReference>
<evidence type="ECO:0000256" key="2">
    <source>
        <dbReference type="ARBA" id="ARBA00022723"/>
    </source>
</evidence>